<dbReference type="AlphaFoldDB" id="S7VGC5"/>
<accession>S7VGC5</accession>
<evidence type="ECO:0000313" key="2">
    <source>
        <dbReference type="EMBL" id="EPR68587.1"/>
    </source>
</evidence>
<gene>
    <name evidence="2" type="ORF">ADICYQ_2415</name>
</gene>
<dbReference type="eggNOG" id="COG4244">
    <property type="taxonomic scope" value="Bacteria"/>
</dbReference>
<dbReference type="SUPFAM" id="SSF52047">
    <property type="entry name" value="RNI-like"/>
    <property type="match status" value="1"/>
</dbReference>
<dbReference type="eggNOG" id="COG4886">
    <property type="taxonomic scope" value="Bacteria"/>
</dbReference>
<name>S7VGC5_9BACT</name>
<dbReference type="Gene3D" id="3.80.10.10">
    <property type="entry name" value="Ribonuclease Inhibitor"/>
    <property type="match status" value="1"/>
</dbReference>
<evidence type="ECO:0000259" key="1">
    <source>
        <dbReference type="Pfam" id="PF07635"/>
    </source>
</evidence>
<comment type="caution">
    <text evidence="2">The sequence shown here is derived from an EMBL/GenBank/DDBJ whole genome shotgun (WGS) entry which is preliminary data.</text>
</comment>
<organism evidence="2 3">
    <name type="scientific">Cyclobacterium qasimii M12-11B</name>
    <dbReference type="NCBI Taxonomy" id="641524"/>
    <lineage>
        <taxon>Bacteria</taxon>
        <taxon>Pseudomonadati</taxon>
        <taxon>Bacteroidota</taxon>
        <taxon>Cytophagia</taxon>
        <taxon>Cytophagales</taxon>
        <taxon>Cyclobacteriaceae</taxon>
        <taxon>Cyclobacterium</taxon>
    </lineage>
</organism>
<dbReference type="Proteomes" id="UP000014974">
    <property type="component" value="Unassembled WGS sequence"/>
</dbReference>
<dbReference type="PANTHER" id="PTHR35889:SF3">
    <property type="entry name" value="F-BOX DOMAIN-CONTAINING PROTEIN"/>
    <property type="match status" value="1"/>
</dbReference>
<dbReference type="STRING" id="641524.ADICYQ_2415"/>
<dbReference type="PANTHER" id="PTHR35889">
    <property type="entry name" value="CYCLOINULO-OLIGOSACCHARIDE FRUCTANOTRANSFERASE-RELATED"/>
    <property type="match status" value="1"/>
</dbReference>
<dbReference type="Pfam" id="PF07635">
    <property type="entry name" value="PSCyt1"/>
    <property type="match status" value="1"/>
</dbReference>
<sequence length="343" mass="38300">MFLGLANLSLAYTSHLGGSLTHGEDFLTAPLEALLPAKKIDKSPEQMLIYADMVATILDTKCVSCHNENKTKGDLLLNSYMALLEAGKSEKHAVVPEDTSKSELIVRVLLPEDHDDRMPPEGKPGLTSNEITLLSYWITNGASDTLKYGDIENQEILAEIEGLMPEIQHAQYKILEEKEAFNAALQELQEIGKQVGVEISADELTNNKYFGMKMKFPPAPVGNEEIKAFSVYFPYFSRLSLASSGIDDDALFLLAKMPQLRRLILQKTNINGEGLPYLKDLPHLEELNLSFTPLDDGNLLYLLDFKNLQKVYLFGTPVKPEVIAALQKHKPDMEIILEEGPFY</sequence>
<dbReference type="InterPro" id="IPR032675">
    <property type="entry name" value="LRR_dom_sf"/>
</dbReference>
<dbReference type="EMBL" id="ATNM01000097">
    <property type="protein sequence ID" value="EPR68587.1"/>
    <property type="molecule type" value="Genomic_DNA"/>
</dbReference>
<protein>
    <recommendedName>
        <fullName evidence="1">Cytochrome C Planctomycete-type domain-containing protein</fullName>
    </recommendedName>
</protein>
<evidence type="ECO:0000313" key="3">
    <source>
        <dbReference type="Proteomes" id="UP000014974"/>
    </source>
</evidence>
<dbReference type="InterPro" id="IPR011429">
    <property type="entry name" value="Cyt_c_Planctomycete-type"/>
</dbReference>
<feature type="domain" description="Cytochrome C Planctomycete-type" evidence="1">
    <location>
        <begin position="62"/>
        <end position="122"/>
    </location>
</feature>
<reference evidence="2 3" key="1">
    <citation type="journal article" date="2013" name="Genome Announc.">
        <title>Draft Genome Sequence of Cyclobacterium qasimii Strain M12-11BT, Isolated from Arctic Marine Sediment.</title>
        <authorList>
            <person name="Shivaji S."/>
            <person name="Ara S."/>
            <person name="Singh A."/>
            <person name="Kumar Pinnaka A."/>
        </authorList>
    </citation>
    <scope>NUCLEOTIDE SEQUENCE [LARGE SCALE GENOMIC DNA]</scope>
    <source>
        <strain evidence="2 3">M12-11B</strain>
    </source>
</reference>
<dbReference type="RefSeq" id="WP_020892289.1">
    <property type="nucleotide sequence ID" value="NZ_ATNM01000097.1"/>
</dbReference>
<dbReference type="OrthoDB" id="713772at2"/>
<proteinExistence type="predicted"/>